<dbReference type="PANTHER" id="PTHR14586:SF1">
    <property type="entry name" value="THIAMINE-TRIPHOSPHATASE"/>
    <property type="match status" value="1"/>
</dbReference>
<dbReference type="GO" id="GO:0000287">
    <property type="term" value="F:magnesium ion binding"/>
    <property type="evidence" value="ECO:0007669"/>
    <property type="project" value="TreeGrafter"/>
</dbReference>
<dbReference type="GO" id="GO:0050333">
    <property type="term" value="F:thiamine triphosphate phosphatase activity"/>
    <property type="evidence" value="ECO:0007669"/>
    <property type="project" value="InterPro"/>
</dbReference>
<dbReference type="SUPFAM" id="SSF55154">
    <property type="entry name" value="CYTH-like phosphatases"/>
    <property type="match status" value="1"/>
</dbReference>
<dbReference type="GO" id="GO:0042357">
    <property type="term" value="P:thiamine diphosphate metabolic process"/>
    <property type="evidence" value="ECO:0007669"/>
    <property type="project" value="TreeGrafter"/>
</dbReference>
<accession>A0A1E1LDM3</accession>
<reference evidence="2" key="1">
    <citation type="submission" date="2016-03" db="EMBL/GenBank/DDBJ databases">
        <authorList>
            <person name="Guldener U."/>
        </authorList>
    </citation>
    <scope>NUCLEOTIDE SEQUENCE [LARGE SCALE GENOMIC DNA]</scope>
    <source>
        <strain evidence="2">04CH-RAC-A.6.1</strain>
    </source>
</reference>
<protein>
    <submittedName>
        <fullName evidence="1">Uncharacterized protein</fullName>
    </submittedName>
</protein>
<dbReference type="PANTHER" id="PTHR14586">
    <property type="entry name" value="THIAMINE-TRIPHOSPHATASE"/>
    <property type="match status" value="1"/>
</dbReference>
<name>A0A1E1LDM3_9HELO</name>
<keyword evidence="2" id="KW-1185">Reference proteome</keyword>
<dbReference type="InterPro" id="IPR033469">
    <property type="entry name" value="CYTH-like_dom_sf"/>
</dbReference>
<dbReference type="Gene3D" id="2.40.320.10">
    <property type="entry name" value="Hypothetical Protein Pfu-838710-001"/>
    <property type="match status" value="1"/>
</dbReference>
<dbReference type="OrthoDB" id="442176at2759"/>
<dbReference type="AlphaFoldDB" id="A0A1E1LDM3"/>
<proteinExistence type="predicted"/>
<evidence type="ECO:0000313" key="1">
    <source>
        <dbReference type="EMBL" id="CZT08643.1"/>
    </source>
</evidence>
<organism evidence="1 2">
    <name type="scientific">Rhynchosporium agropyri</name>
    <dbReference type="NCBI Taxonomy" id="914238"/>
    <lineage>
        <taxon>Eukaryota</taxon>
        <taxon>Fungi</taxon>
        <taxon>Dikarya</taxon>
        <taxon>Ascomycota</taxon>
        <taxon>Pezizomycotina</taxon>
        <taxon>Leotiomycetes</taxon>
        <taxon>Helotiales</taxon>
        <taxon>Ploettnerulaceae</taxon>
        <taxon>Rhynchosporium</taxon>
    </lineage>
</organism>
<dbReference type="InterPro" id="IPR039582">
    <property type="entry name" value="THTPA"/>
</dbReference>
<evidence type="ECO:0000313" key="2">
    <source>
        <dbReference type="Proteomes" id="UP000178912"/>
    </source>
</evidence>
<sequence>MRTFEIEQKFVFNPTLLARFRMNGGSPPFQALCHQHTERFQDQYFDSANQLSKNGIWIRKRNKSWEAKHRQDGDYVRSSFYETNKVDEIQRLVTKYAPVGHSPRLDDNFGLNSICNYLTTRETFLADHRFSIMLDSTDFGHSVGEVELQTQDPPTAHADIDKFMQKYSWFFANKTPPKGKMTAYFELFGFPSKFTS</sequence>
<gene>
    <name evidence="1" type="ORF">RAG0_13635</name>
</gene>
<dbReference type="EMBL" id="FJUX01000105">
    <property type="protein sequence ID" value="CZT08643.1"/>
    <property type="molecule type" value="Genomic_DNA"/>
</dbReference>
<dbReference type="Proteomes" id="UP000178912">
    <property type="component" value="Unassembled WGS sequence"/>
</dbReference>